<keyword evidence="3" id="KW-1185">Reference proteome</keyword>
<proteinExistence type="predicted"/>
<organism evidence="2">
    <name type="scientific">Oryza nivara</name>
    <name type="common">Indian wild rice</name>
    <name type="synonym">Oryza sativa f. spontanea</name>
    <dbReference type="NCBI Taxonomy" id="4536"/>
    <lineage>
        <taxon>Eukaryota</taxon>
        <taxon>Viridiplantae</taxon>
        <taxon>Streptophyta</taxon>
        <taxon>Embryophyta</taxon>
        <taxon>Tracheophyta</taxon>
        <taxon>Spermatophyta</taxon>
        <taxon>Magnoliopsida</taxon>
        <taxon>Liliopsida</taxon>
        <taxon>Poales</taxon>
        <taxon>Poaceae</taxon>
        <taxon>BOP clade</taxon>
        <taxon>Oryzoideae</taxon>
        <taxon>Oryzeae</taxon>
        <taxon>Oryzinae</taxon>
        <taxon>Oryza</taxon>
    </lineage>
</organism>
<evidence type="ECO:0000256" key="1">
    <source>
        <dbReference type="SAM" id="MobiDB-lite"/>
    </source>
</evidence>
<feature type="compositionally biased region" description="Basic and acidic residues" evidence="1">
    <location>
        <begin position="1"/>
        <end position="13"/>
    </location>
</feature>
<sequence>MGHGPTDHTHRIQPDGPHADGSGPYRPVPNFPNLKPGPLVSSPPSHKKPSRSTRCSPHSLPRRRRRRHRRIAAADGCAPKNSVRI</sequence>
<dbReference type="Proteomes" id="UP000006591">
    <property type="component" value="Chromosome 5"/>
</dbReference>
<feature type="compositionally biased region" description="Basic residues" evidence="1">
    <location>
        <begin position="60"/>
        <end position="71"/>
    </location>
</feature>
<dbReference type="EnsemblPlants" id="ONIVA05G03880.3">
    <property type="protein sequence ID" value="ONIVA05G03880.3"/>
    <property type="gene ID" value="ONIVA05G03880"/>
</dbReference>
<name>A0A0E0H9P7_ORYNI</name>
<dbReference type="AlphaFoldDB" id="A0A0E0H9P7"/>
<feature type="region of interest" description="Disordered" evidence="1">
    <location>
        <begin position="1"/>
        <end position="85"/>
    </location>
</feature>
<dbReference type="Gramene" id="ONIVA05G03880.3">
    <property type="protein sequence ID" value="ONIVA05G03880.3"/>
    <property type="gene ID" value="ONIVA05G03880"/>
</dbReference>
<accession>A0A0E0H9P7</accession>
<evidence type="ECO:0000313" key="2">
    <source>
        <dbReference type="EnsemblPlants" id="ONIVA05G03880.3"/>
    </source>
</evidence>
<reference evidence="2" key="1">
    <citation type="submission" date="2015-04" db="UniProtKB">
        <authorList>
            <consortium name="EnsemblPlants"/>
        </authorList>
    </citation>
    <scope>IDENTIFICATION</scope>
    <source>
        <strain evidence="2">SL10</strain>
    </source>
</reference>
<evidence type="ECO:0000313" key="3">
    <source>
        <dbReference type="Proteomes" id="UP000006591"/>
    </source>
</evidence>
<reference evidence="2" key="2">
    <citation type="submission" date="2018-04" db="EMBL/GenBank/DDBJ databases">
        <title>OnivRS2 (Oryza nivara Reference Sequence Version 2).</title>
        <authorList>
            <person name="Zhang J."/>
            <person name="Kudrna D."/>
            <person name="Lee S."/>
            <person name="Talag J."/>
            <person name="Rajasekar S."/>
            <person name="Welchert J."/>
            <person name="Hsing Y.-I."/>
            <person name="Wing R.A."/>
        </authorList>
    </citation>
    <scope>NUCLEOTIDE SEQUENCE [LARGE SCALE GENOMIC DNA]</scope>
    <source>
        <strain evidence="2">SL10</strain>
    </source>
</reference>
<dbReference type="HOGENOM" id="CLU_2609820_0_0_1"/>
<protein>
    <submittedName>
        <fullName evidence="2">Uncharacterized protein</fullName>
    </submittedName>
</protein>